<evidence type="ECO:0000256" key="6">
    <source>
        <dbReference type="SAM" id="MobiDB-lite"/>
    </source>
</evidence>
<keyword evidence="3" id="KW-0805">Transcription regulation</keyword>
<dbReference type="Proteomes" id="UP000317650">
    <property type="component" value="Chromosome 6"/>
</dbReference>
<feature type="region of interest" description="Disordered" evidence="6">
    <location>
        <begin position="208"/>
        <end position="228"/>
    </location>
</feature>
<dbReference type="SMART" id="SM00353">
    <property type="entry name" value="HLH"/>
    <property type="match status" value="1"/>
</dbReference>
<reference evidence="8 9" key="1">
    <citation type="journal article" date="2019" name="Nat. Plants">
        <title>Genome sequencing of Musa balbisiana reveals subgenome evolution and function divergence in polyploid bananas.</title>
        <authorList>
            <person name="Yao X."/>
        </authorList>
    </citation>
    <scope>NUCLEOTIDE SEQUENCE [LARGE SCALE GENOMIC DNA]</scope>
    <source>
        <strain evidence="9">cv. DH-PKW</strain>
        <tissue evidence="8">Leaves</tissue>
    </source>
</reference>
<evidence type="ECO:0000256" key="5">
    <source>
        <dbReference type="ARBA" id="ARBA00023242"/>
    </source>
</evidence>
<evidence type="ECO:0000256" key="2">
    <source>
        <dbReference type="ARBA" id="ARBA00005510"/>
    </source>
</evidence>
<dbReference type="PANTHER" id="PTHR31945:SF17">
    <property type="entry name" value="TRANSCRIPTION FACTOR FER-LIKE IRON DEFICIENCY-INDUCED TRANSCRIPTION FACTOR"/>
    <property type="match status" value="1"/>
</dbReference>
<evidence type="ECO:0000256" key="1">
    <source>
        <dbReference type="ARBA" id="ARBA00004123"/>
    </source>
</evidence>
<dbReference type="EMBL" id="PYDT01000009">
    <property type="protein sequence ID" value="THU51201.1"/>
    <property type="molecule type" value="Genomic_DNA"/>
</dbReference>
<keyword evidence="5" id="KW-0539">Nucleus</keyword>
<gene>
    <name evidence="8" type="ORF">C4D60_Mb06t28500</name>
</gene>
<dbReference type="GO" id="GO:0043565">
    <property type="term" value="F:sequence-specific DNA binding"/>
    <property type="evidence" value="ECO:0007669"/>
    <property type="project" value="TreeGrafter"/>
</dbReference>
<keyword evidence="9" id="KW-1185">Reference proteome</keyword>
<dbReference type="Gene3D" id="4.10.280.10">
    <property type="entry name" value="Helix-loop-helix DNA-binding domain"/>
    <property type="match status" value="1"/>
</dbReference>
<dbReference type="InterPro" id="IPR011598">
    <property type="entry name" value="bHLH_dom"/>
</dbReference>
<accession>A0A4S8IRG7</accession>
<evidence type="ECO:0000256" key="3">
    <source>
        <dbReference type="ARBA" id="ARBA00023015"/>
    </source>
</evidence>
<sequence>MQELSLTRAMESDHPFLFAPQSRICNEDDGFDPVFESNDHELLQFMLFDGGLAGDGHLSLLREGALFDAGGHEGTTAAHYLQADAPSGSPDLSLEVDDVPPASGGCHDGGDSPGGITKTRRDRSKTLISERKRRVRMKEKLYELRSLVPNITKVQIRYSPPVSGCGEERLDDGYCDVVQMDKASIIADAVVYLKNLQSQAKKLEEEVSMLESSSREGQPLQVPSRKTTKATDLEETAAVIGGNIMQVNAYEVGEGRFYVKVEGSMGDGAASSLYSAIESLLCFDLESSNFSLNPNGFVFTLTFKIGDFSREMSASSMELWVMGALLRGGFQLMQTTPPL</sequence>
<evidence type="ECO:0000256" key="4">
    <source>
        <dbReference type="ARBA" id="ARBA00023163"/>
    </source>
</evidence>
<evidence type="ECO:0000313" key="8">
    <source>
        <dbReference type="EMBL" id="THU51201.1"/>
    </source>
</evidence>
<protein>
    <recommendedName>
        <fullName evidence="7">BHLH domain-containing protein</fullName>
    </recommendedName>
</protein>
<organism evidence="8 9">
    <name type="scientific">Musa balbisiana</name>
    <name type="common">Banana</name>
    <dbReference type="NCBI Taxonomy" id="52838"/>
    <lineage>
        <taxon>Eukaryota</taxon>
        <taxon>Viridiplantae</taxon>
        <taxon>Streptophyta</taxon>
        <taxon>Embryophyta</taxon>
        <taxon>Tracheophyta</taxon>
        <taxon>Spermatophyta</taxon>
        <taxon>Magnoliopsida</taxon>
        <taxon>Liliopsida</taxon>
        <taxon>Zingiberales</taxon>
        <taxon>Musaceae</taxon>
        <taxon>Musa</taxon>
    </lineage>
</organism>
<dbReference type="AlphaFoldDB" id="A0A4S8IRG7"/>
<evidence type="ECO:0000313" key="9">
    <source>
        <dbReference type="Proteomes" id="UP000317650"/>
    </source>
</evidence>
<comment type="caution">
    <text evidence="8">The sequence shown here is derived from an EMBL/GenBank/DDBJ whole genome shotgun (WGS) entry which is preliminary data.</text>
</comment>
<proteinExistence type="inferred from homology"/>
<evidence type="ECO:0000259" key="7">
    <source>
        <dbReference type="PROSITE" id="PS50888"/>
    </source>
</evidence>
<dbReference type="PANTHER" id="PTHR31945">
    <property type="entry name" value="TRANSCRIPTION FACTOR SCREAM2-RELATED"/>
    <property type="match status" value="1"/>
</dbReference>
<dbReference type="GO" id="GO:0046983">
    <property type="term" value="F:protein dimerization activity"/>
    <property type="evidence" value="ECO:0007669"/>
    <property type="project" value="InterPro"/>
</dbReference>
<dbReference type="InterPro" id="IPR036638">
    <property type="entry name" value="HLH_DNA-bd_sf"/>
</dbReference>
<comment type="subcellular location">
    <subcellularLocation>
        <location evidence="1">Nucleus</location>
    </subcellularLocation>
</comment>
<comment type="similarity">
    <text evidence="2">Belongs to the bHLH protein family.</text>
</comment>
<dbReference type="Pfam" id="PF00010">
    <property type="entry name" value="HLH"/>
    <property type="match status" value="1"/>
</dbReference>
<keyword evidence="4" id="KW-0804">Transcription</keyword>
<dbReference type="InterPro" id="IPR051358">
    <property type="entry name" value="TF_AMS/ICE1/BHLH6-like"/>
</dbReference>
<feature type="domain" description="BHLH" evidence="7">
    <location>
        <begin position="121"/>
        <end position="196"/>
    </location>
</feature>
<dbReference type="GO" id="GO:0005634">
    <property type="term" value="C:nucleus"/>
    <property type="evidence" value="ECO:0007669"/>
    <property type="project" value="UniProtKB-SubCell"/>
</dbReference>
<dbReference type="PROSITE" id="PS50888">
    <property type="entry name" value="BHLH"/>
    <property type="match status" value="1"/>
</dbReference>
<name>A0A4S8IRG7_MUSBA</name>
<dbReference type="GO" id="GO:0003700">
    <property type="term" value="F:DNA-binding transcription factor activity"/>
    <property type="evidence" value="ECO:0007669"/>
    <property type="project" value="TreeGrafter"/>
</dbReference>
<dbReference type="SUPFAM" id="SSF47459">
    <property type="entry name" value="HLH, helix-loop-helix DNA-binding domain"/>
    <property type="match status" value="1"/>
</dbReference>
<dbReference type="STRING" id="52838.A0A4S8IRG7"/>